<dbReference type="AlphaFoldDB" id="A0AAV7PBQ8"/>
<proteinExistence type="predicted"/>
<organism evidence="1 2">
    <name type="scientific">Pleurodeles waltl</name>
    <name type="common">Iberian ribbed newt</name>
    <dbReference type="NCBI Taxonomy" id="8319"/>
    <lineage>
        <taxon>Eukaryota</taxon>
        <taxon>Metazoa</taxon>
        <taxon>Chordata</taxon>
        <taxon>Craniata</taxon>
        <taxon>Vertebrata</taxon>
        <taxon>Euteleostomi</taxon>
        <taxon>Amphibia</taxon>
        <taxon>Batrachia</taxon>
        <taxon>Caudata</taxon>
        <taxon>Salamandroidea</taxon>
        <taxon>Salamandridae</taxon>
        <taxon>Pleurodelinae</taxon>
        <taxon>Pleurodeles</taxon>
    </lineage>
</organism>
<comment type="caution">
    <text evidence="1">The sequence shown here is derived from an EMBL/GenBank/DDBJ whole genome shotgun (WGS) entry which is preliminary data.</text>
</comment>
<name>A0AAV7PBQ8_PLEWA</name>
<gene>
    <name evidence="1" type="ORF">NDU88_003019</name>
</gene>
<dbReference type="Proteomes" id="UP001066276">
    <property type="component" value="Chromosome 7"/>
</dbReference>
<protein>
    <submittedName>
        <fullName evidence="1">Uncharacterized protein</fullName>
    </submittedName>
</protein>
<evidence type="ECO:0000313" key="2">
    <source>
        <dbReference type="Proteomes" id="UP001066276"/>
    </source>
</evidence>
<evidence type="ECO:0000313" key="1">
    <source>
        <dbReference type="EMBL" id="KAJ1124569.1"/>
    </source>
</evidence>
<reference evidence="1" key="1">
    <citation type="journal article" date="2022" name="bioRxiv">
        <title>Sequencing and chromosome-scale assembly of the giantPleurodeles waltlgenome.</title>
        <authorList>
            <person name="Brown T."/>
            <person name="Elewa A."/>
            <person name="Iarovenko S."/>
            <person name="Subramanian E."/>
            <person name="Araus A.J."/>
            <person name="Petzold A."/>
            <person name="Susuki M."/>
            <person name="Suzuki K.-i.T."/>
            <person name="Hayashi T."/>
            <person name="Toyoda A."/>
            <person name="Oliveira C."/>
            <person name="Osipova E."/>
            <person name="Leigh N.D."/>
            <person name="Simon A."/>
            <person name="Yun M.H."/>
        </authorList>
    </citation>
    <scope>NUCLEOTIDE SEQUENCE</scope>
    <source>
        <strain evidence="1">20211129_DDA</strain>
        <tissue evidence="1">Liver</tissue>
    </source>
</reference>
<sequence>MAHPSSARAAPSHILRVQGGILVTLSTPTLDPVNGVGRHNRLRGCLVPAPKRRRPCTAEILPQSSDGRPDFNTHRGAANYDSVPYDGKLIGLRWLAW</sequence>
<accession>A0AAV7PBQ8</accession>
<keyword evidence="2" id="KW-1185">Reference proteome</keyword>
<dbReference type="EMBL" id="JANPWB010000011">
    <property type="protein sequence ID" value="KAJ1124569.1"/>
    <property type="molecule type" value="Genomic_DNA"/>
</dbReference>